<organism evidence="2 3">
    <name type="scientific">Lentithecium fluviatile CBS 122367</name>
    <dbReference type="NCBI Taxonomy" id="1168545"/>
    <lineage>
        <taxon>Eukaryota</taxon>
        <taxon>Fungi</taxon>
        <taxon>Dikarya</taxon>
        <taxon>Ascomycota</taxon>
        <taxon>Pezizomycotina</taxon>
        <taxon>Dothideomycetes</taxon>
        <taxon>Pleosporomycetidae</taxon>
        <taxon>Pleosporales</taxon>
        <taxon>Massarineae</taxon>
        <taxon>Lentitheciaceae</taxon>
        <taxon>Lentithecium</taxon>
    </lineage>
</organism>
<reference evidence="2" key="1">
    <citation type="journal article" date="2020" name="Stud. Mycol.">
        <title>101 Dothideomycetes genomes: a test case for predicting lifestyles and emergence of pathogens.</title>
        <authorList>
            <person name="Haridas S."/>
            <person name="Albert R."/>
            <person name="Binder M."/>
            <person name="Bloem J."/>
            <person name="Labutti K."/>
            <person name="Salamov A."/>
            <person name="Andreopoulos B."/>
            <person name="Baker S."/>
            <person name="Barry K."/>
            <person name="Bills G."/>
            <person name="Bluhm B."/>
            <person name="Cannon C."/>
            <person name="Castanera R."/>
            <person name="Culley D."/>
            <person name="Daum C."/>
            <person name="Ezra D."/>
            <person name="Gonzalez J."/>
            <person name="Henrissat B."/>
            <person name="Kuo A."/>
            <person name="Liang C."/>
            <person name="Lipzen A."/>
            <person name="Lutzoni F."/>
            <person name="Magnuson J."/>
            <person name="Mondo S."/>
            <person name="Nolan M."/>
            <person name="Ohm R."/>
            <person name="Pangilinan J."/>
            <person name="Park H.-J."/>
            <person name="Ramirez L."/>
            <person name="Alfaro M."/>
            <person name="Sun H."/>
            <person name="Tritt A."/>
            <person name="Yoshinaga Y."/>
            <person name="Zwiers L.-H."/>
            <person name="Turgeon B."/>
            <person name="Goodwin S."/>
            <person name="Spatafora J."/>
            <person name="Crous P."/>
            <person name="Grigoriev I."/>
        </authorList>
    </citation>
    <scope>NUCLEOTIDE SEQUENCE</scope>
    <source>
        <strain evidence="2">CBS 122367</strain>
    </source>
</reference>
<dbReference type="AlphaFoldDB" id="A0A6G1IP62"/>
<feature type="transmembrane region" description="Helical" evidence="1">
    <location>
        <begin position="289"/>
        <end position="317"/>
    </location>
</feature>
<proteinExistence type="predicted"/>
<evidence type="ECO:0008006" key="4">
    <source>
        <dbReference type="Google" id="ProtNLM"/>
    </source>
</evidence>
<keyword evidence="1" id="KW-1133">Transmembrane helix</keyword>
<evidence type="ECO:0000256" key="1">
    <source>
        <dbReference type="SAM" id="Phobius"/>
    </source>
</evidence>
<dbReference type="PANTHER" id="PTHR34414">
    <property type="entry name" value="HET DOMAIN-CONTAINING PROTEIN-RELATED"/>
    <property type="match status" value="1"/>
</dbReference>
<name>A0A6G1IP62_9PLEO</name>
<protein>
    <recommendedName>
        <fullName evidence="4">Subtilisin-like serine protease</fullName>
    </recommendedName>
</protein>
<dbReference type="InterPro" id="IPR046536">
    <property type="entry name" value="DUF6601"/>
</dbReference>
<feature type="transmembrane region" description="Helical" evidence="1">
    <location>
        <begin position="254"/>
        <end position="277"/>
    </location>
</feature>
<dbReference type="Proteomes" id="UP000799291">
    <property type="component" value="Unassembled WGS sequence"/>
</dbReference>
<sequence>MAPPEPPLWPVTSTVLGNQGGEGTTDTLPATYHYYDATGKHAVGDPAEDTLAFLQRELSLGSLTGMLRHLWFTGANRPAMPLHYHLAVGREIVVVDRMDLHLLWTNEGRLFVKPVSRFLLNPAFCQINLQCPSACSCDNLAATCRTAPRKVALGFLYTYACLISSESDFYIANEKRLLPCNGDNKPIRWEDWKILARELIQMLERDSSTMHPRFLRAELRLSRINTIHRFTHLPRFDPYFRSRHNYSGLFGDNLAWMATATVFVVLVLTAMQVGLATERLKGDDAFQQASYGFTVFAILAPMCAFGSVVLVALLHLIKDLPLLLSGQRTRRERRHTMSNATLGGVA</sequence>
<keyword evidence="3" id="KW-1185">Reference proteome</keyword>
<dbReference type="OrthoDB" id="5086500at2759"/>
<accession>A0A6G1IP62</accession>
<dbReference type="EMBL" id="MU005600">
    <property type="protein sequence ID" value="KAF2679888.1"/>
    <property type="molecule type" value="Genomic_DNA"/>
</dbReference>
<evidence type="ECO:0000313" key="3">
    <source>
        <dbReference type="Proteomes" id="UP000799291"/>
    </source>
</evidence>
<gene>
    <name evidence="2" type="ORF">K458DRAFT_434780</name>
</gene>
<keyword evidence="1" id="KW-0812">Transmembrane</keyword>
<dbReference type="PANTHER" id="PTHR34414:SF1">
    <property type="entry name" value="SUBTILISIN-LIKE SERINE PROTEASE"/>
    <property type="match status" value="1"/>
</dbReference>
<keyword evidence="1" id="KW-0472">Membrane</keyword>
<evidence type="ECO:0000313" key="2">
    <source>
        <dbReference type="EMBL" id="KAF2679888.1"/>
    </source>
</evidence>
<dbReference type="Pfam" id="PF20246">
    <property type="entry name" value="DUF6601"/>
    <property type="match status" value="1"/>
</dbReference>